<keyword evidence="3" id="KW-1185">Reference proteome</keyword>
<sequence length="396" mass="42083">MANRSAWITKAPAPGGRTTPAPSHINENDQIATAVKLEGMFAKHASQINELQAIMLVICREVKPSSAPPFGQVGCEAWSTERVGSGKFGSNVVLIYKELLSKHSGGTGQPGEIHLILARSRPCLENVVCTFGSLSASSAGAGIVCVLRNHSGDPDDTGTLCTITGLTVHDHWSCATDRALAHSTSTPYPSFTRLHSAQEHFHPLAFCPLAQPKFGIAADTLTSPCEAVQKILRRGNFAALGYLVARPSCLENVVCTFGGLSASSNGAGIVCVLRNRSGDPDNTGTLRTITRLTAHDHWSCANDRPALRFRSTLIISAIGECARSVILLLQLLHPPPPSSGIRSRRFRSFQNPPAKLPAIDDLNSKLSTGVGDEDNLENGLKGLRGDNSLVPEASSD</sequence>
<gene>
    <name evidence="2" type="ORF">KSP40_PGU002056</name>
</gene>
<evidence type="ECO:0000313" key="2">
    <source>
        <dbReference type="EMBL" id="KAK8968277.1"/>
    </source>
</evidence>
<reference evidence="2 3" key="1">
    <citation type="journal article" date="2022" name="Nat. Plants">
        <title>Genomes of leafy and leafless Platanthera orchids illuminate the evolution of mycoheterotrophy.</title>
        <authorList>
            <person name="Li M.H."/>
            <person name="Liu K.W."/>
            <person name="Li Z."/>
            <person name="Lu H.C."/>
            <person name="Ye Q.L."/>
            <person name="Zhang D."/>
            <person name="Wang J.Y."/>
            <person name="Li Y.F."/>
            <person name="Zhong Z.M."/>
            <person name="Liu X."/>
            <person name="Yu X."/>
            <person name="Liu D.K."/>
            <person name="Tu X.D."/>
            <person name="Liu B."/>
            <person name="Hao Y."/>
            <person name="Liao X.Y."/>
            <person name="Jiang Y.T."/>
            <person name="Sun W.H."/>
            <person name="Chen J."/>
            <person name="Chen Y.Q."/>
            <person name="Ai Y."/>
            <person name="Zhai J.W."/>
            <person name="Wu S.S."/>
            <person name="Zhou Z."/>
            <person name="Hsiao Y.Y."/>
            <person name="Wu W.L."/>
            <person name="Chen Y.Y."/>
            <person name="Lin Y.F."/>
            <person name="Hsu J.L."/>
            <person name="Li C.Y."/>
            <person name="Wang Z.W."/>
            <person name="Zhao X."/>
            <person name="Zhong W.Y."/>
            <person name="Ma X.K."/>
            <person name="Ma L."/>
            <person name="Huang J."/>
            <person name="Chen G.Z."/>
            <person name="Huang M.Z."/>
            <person name="Huang L."/>
            <person name="Peng D.H."/>
            <person name="Luo Y.B."/>
            <person name="Zou S.Q."/>
            <person name="Chen S.P."/>
            <person name="Lan S."/>
            <person name="Tsai W.C."/>
            <person name="Van de Peer Y."/>
            <person name="Liu Z.J."/>
        </authorList>
    </citation>
    <scope>NUCLEOTIDE SEQUENCE [LARGE SCALE GENOMIC DNA]</scope>
    <source>
        <strain evidence="2">Lor288</strain>
    </source>
</reference>
<feature type="region of interest" description="Disordered" evidence="1">
    <location>
        <begin position="352"/>
        <end position="396"/>
    </location>
</feature>
<dbReference type="Proteomes" id="UP001412067">
    <property type="component" value="Unassembled WGS sequence"/>
</dbReference>
<proteinExistence type="predicted"/>
<organism evidence="2 3">
    <name type="scientific">Platanthera guangdongensis</name>
    <dbReference type="NCBI Taxonomy" id="2320717"/>
    <lineage>
        <taxon>Eukaryota</taxon>
        <taxon>Viridiplantae</taxon>
        <taxon>Streptophyta</taxon>
        <taxon>Embryophyta</taxon>
        <taxon>Tracheophyta</taxon>
        <taxon>Spermatophyta</taxon>
        <taxon>Magnoliopsida</taxon>
        <taxon>Liliopsida</taxon>
        <taxon>Asparagales</taxon>
        <taxon>Orchidaceae</taxon>
        <taxon>Orchidoideae</taxon>
        <taxon>Orchideae</taxon>
        <taxon>Orchidinae</taxon>
        <taxon>Platanthera</taxon>
    </lineage>
</organism>
<feature type="region of interest" description="Disordered" evidence="1">
    <location>
        <begin position="1"/>
        <end position="25"/>
    </location>
</feature>
<comment type="caution">
    <text evidence="2">The sequence shown here is derived from an EMBL/GenBank/DDBJ whole genome shotgun (WGS) entry which is preliminary data.</text>
</comment>
<dbReference type="EMBL" id="JBBWWR010000004">
    <property type="protein sequence ID" value="KAK8968277.1"/>
    <property type="molecule type" value="Genomic_DNA"/>
</dbReference>
<name>A0ABR2MVP3_9ASPA</name>
<evidence type="ECO:0000313" key="3">
    <source>
        <dbReference type="Proteomes" id="UP001412067"/>
    </source>
</evidence>
<protein>
    <submittedName>
        <fullName evidence="2">Uncharacterized protein</fullName>
    </submittedName>
</protein>
<evidence type="ECO:0000256" key="1">
    <source>
        <dbReference type="SAM" id="MobiDB-lite"/>
    </source>
</evidence>
<accession>A0ABR2MVP3</accession>
<feature type="compositionally biased region" description="Low complexity" evidence="1">
    <location>
        <begin position="11"/>
        <end position="22"/>
    </location>
</feature>